<dbReference type="InterPro" id="IPR042461">
    <property type="entry name" value="LapD_MoxY_peri_C"/>
</dbReference>
<dbReference type="PROSITE" id="PS50885">
    <property type="entry name" value="HAMP"/>
    <property type="match status" value="1"/>
</dbReference>
<dbReference type="Gene3D" id="3.30.110.200">
    <property type="match status" value="1"/>
</dbReference>
<dbReference type="InterPro" id="IPR003660">
    <property type="entry name" value="HAMP_dom"/>
</dbReference>
<dbReference type="EMBL" id="JBHUHT010000014">
    <property type="protein sequence ID" value="MFD2096900.1"/>
    <property type="molecule type" value="Genomic_DNA"/>
</dbReference>
<evidence type="ECO:0000313" key="4">
    <source>
        <dbReference type="EMBL" id="MFD2096900.1"/>
    </source>
</evidence>
<keyword evidence="5" id="KW-1185">Reference proteome</keyword>
<evidence type="ECO:0000259" key="2">
    <source>
        <dbReference type="PROSITE" id="PS50883"/>
    </source>
</evidence>
<dbReference type="CDD" id="cd06225">
    <property type="entry name" value="HAMP"/>
    <property type="match status" value="1"/>
</dbReference>
<evidence type="ECO:0000259" key="3">
    <source>
        <dbReference type="PROSITE" id="PS50885"/>
    </source>
</evidence>
<dbReference type="InterPro" id="IPR032244">
    <property type="entry name" value="LapD_MoxY_N"/>
</dbReference>
<dbReference type="Gene3D" id="3.20.20.450">
    <property type="entry name" value="EAL domain"/>
    <property type="match status" value="1"/>
</dbReference>
<feature type="transmembrane region" description="Helical" evidence="1">
    <location>
        <begin position="153"/>
        <end position="175"/>
    </location>
</feature>
<dbReference type="Pfam" id="PF16448">
    <property type="entry name" value="LapD_MoxY_N"/>
    <property type="match status" value="1"/>
</dbReference>
<organism evidence="4 5">
    <name type="scientific">Corallincola platygyrae</name>
    <dbReference type="NCBI Taxonomy" id="1193278"/>
    <lineage>
        <taxon>Bacteria</taxon>
        <taxon>Pseudomonadati</taxon>
        <taxon>Pseudomonadota</taxon>
        <taxon>Gammaproteobacteria</taxon>
        <taxon>Alteromonadales</taxon>
        <taxon>Psychromonadaceae</taxon>
        <taxon>Corallincola</taxon>
    </lineage>
</organism>
<dbReference type="Proteomes" id="UP001597380">
    <property type="component" value="Unassembled WGS sequence"/>
</dbReference>
<dbReference type="Gene3D" id="6.20.270.20">
    <property type="entry name" value="LapD/MoxY periplasmic domain"/>
    <property type="match status" value="1"/>
</dbReference>
<dbReference type="PROSITE" id="PS50883">
    <property type="entry name" value="EAL"/>
    <property type="match status" value="1"/>
</dbReference>
<feature type="transmembrane region" description="Helical" evidence="1">
    <location>
        <begin position="6"/>
        <end position="27"/>
    </location>
</feature>
<dbReference type="RefSeq" id="WP_345339807.1">
    <property type="nucleotide sequence ID" value="NZ_BAABLI010000011.1"/>
</dbReference>
<dbReference type="InterPro" id="IPR035919">
    <property type="entry name" value="EAL_sf"/>
</dbReference>
<keyword evidence="1" id="KW-1133">Transmembrane helix</keyword>
<comment type="caution">
    <text evidence="4">The sequence shown here is derived from an EMBL/GenBank/DDBJ whole genome shotgun (WGS) entry which is preliminary data.</text>
</comment>
<dbReference type="CDD" id="cd01948">
    <property type="entry name" value="EAL"/>
    <property type="match status" value="1"/>
</dbReference>
<dbReference type="InterPro" id="IPR050706">
    <property type="entry name" value="Cyclic-di-GMP_PDE-like"/>
</dbReference>
<feature type="domain" description="EAL" evidence="2">
    <location>
        <begin position="407"/>
        <end position="631"/>
    </location>
</feature>
<evidence type="ECO:0000313" key="5">
    <source>
        <dbReference type="Proteomes" id="UP001597380"/>
    </source>
</evidence>
<dbReference type="InterPro" id="IPR001633">
    <property type="entry name" value="EAL_dom"/>
</dbReference>
<dbReference type="Pfam" id="PF00563">
    <property type="entry name" value="EAL"/>
    <property type="match status" value="1"/>
</dbReference>
<dbReference type="SUPFAM" id="SSF141868">
    <property type="entry name" value="EAL domain-like"/>
    <property type="match status" value="1"/>
</dbReference>
<dbReference type="Pfam" id="PF00672">
    <property type="entry name" value="HAMP"/>
    <property type="match status" value="1"/>
</dbReference>
<accession>A0ABW4XMS2</accession>
<keyword evidence="1" id="KW-0812">Transmembrane</keyword>
<feature type="domain" description="HAMP" evidence="3">
    <location>
        <begin position="172"/>
        <end position="224"/>
    </location>
</feature>
<gene>
    <name evidence="4" type="ORF">ACFSJ3_12955</name>
</gene>
<dbReference type="PANTHER" id="PTHR33121">
    <property type="entry name" value="CYCLIC DI-GMP PHOSPHODIESTERASE PDEF"/>
    <property type="match status" value="1"/>
</dbReference>
<dbReference type="PANTHER" id="PTHR33121:SF79">
    <property type="entry name" value="CYCLIC DI-GMP PHOSPHODIESTERASE PDED-RELATED"/>
    <property type="match status" value="1"/>
</dbReference>
<reference evidence="5" key="1">
    <citation type="journal article" date="2019" name="Int. J. Syst. Evol. Microbiol.">
        <title>The Global Catalogue of Microorganisms (GCM) 10K type strain sequencing project: providing services to taxonomists for standard genome sequencing and annotation.</title>
        <authorList>
            <consortium name="The Broad Institute Genomics Platform"/>
            <consortium name="The Broad Institute Genome Sequencing Center for Infectious Disease"/>
            <person name="Wu L."/>
            <person name="Ma J."/>
        </authorList>
    </citation>
    <scope>NUCLEOTIDE SEQUENCE [LARGE SCALE GENOMIC DNA]</scope>
    <source>
        <strain evidence="5">CGMCC 1.10992</strain>
    </source>
</reference>
<protein>
    <submittedName>
        <fullName evidence="4">EAL domain-containing protein</fullName>
    </submittedName>
</protein>
<dbReference type="SMART" id="SM00052">
    <property type="entry name" value="EAL"/>
    <property type="match status" value="1"/>
</dbReference>
<name>A0ABW4XMS2_9GAMM</name>
<sequence length="631" mass="70305">MSLYRQVFIVLTLTMLASLAIVMTLNLRNNADYLEQQLQASTDNAVTSLGMRLAPLLKPLDRVSAESTVYAAFDGTMLKRIDVELFADESHITRVREEIAQGVPGWFVSLFEIDPVVTQAPLTLGWTEVAMLTVEGHPGVVYQQLWQLATRLLMVYGLLFGALALLSALALRVLIRPLKQIEHQAHAIEQRDYEYRIPLPSTREFRRVVIVLNQLTALLKGRFLESAKQLEEVRSKLQTDPDSGVMTRQALLEAIKTKQEQNLPGTMVLLKFGNLDGVRKHAGFFAWRNLINAATSLVRSHFTDSQGESSFKLGRLSSQEFGLVLGADELAYPKEQLQALADELNRLTVDSEQEHGLDCFIAGVRFSIEPIAQLMTSLDEGIRGTAGSAERVFWSNQIVANETSRTAEQWLALLKQRLAEQAIELRSQPVVDRDGNKVQQEIFSGLVDEQGKLLHAGLFVPVTEQFELGGVLDQAVVDAVLNKAYTVKTAVNLSLSAMRDTRFIAALSRLPEAKRKLLLFELSELNLQREPETVKNFAQVLKQLGYGYGVDQCGASGMSLDYLTKVRPDYVKLTPALCREEEANELFTAVVNTVTSIGVPVYATAVETLVQAERLWQREINGIQGFLTDEN</sequence>
<keyword evidence="1" id="KW-0472">Membrane</keyword>
<proteinExistence type="predicted"/>
<evidence type="ECO:0000256" key="1">
    <source>
        <dbReference type="SAM" id="Phobius"/>
    </source>
</evidence>